<comment type="caution">
    <text evidence="21">The sequence shown here is derived from an EMBL/GenBank/DDBJ whole genome shotgun (WGS) entry which is preliminary data.</text>
</comment>
<keyword evidence="22" id="KW-1185">Reference proteome</keyword>
<dbReference type="GO" id="GO:0019166">
    <property type="term" value="F:trans-2-enoyl-CoA reductase (NADPH) activity"/>
    <property type="evidence" value="ECO:0007669"/>
    <property type="project" value="UniProtKB-EC"/>
</dbReference>
<dbReference type="GO" id="GO:0005777">
    <property type="term" value="C:peroxisome"/>
    <property type="evidence" value="ECO:0007669"/>
    <property type="project" value="UniProtKB-SubCell"/>
</dbReference>
<keyword evidence="7" id="KW-0560">Oxidoreductase</keyword>
<gene>
    <name evidence="21" type="ORF">B4U80_06720</name>
</gene>
<comment type="catalytic activity">
    <reaction evidence="16">
        <text>(2E)-tetradecenoyl-CoA + NADPH + H(+) = tetradecanoyl-CoA + NADP(+)</text>
        <dbReference type="Rhea" id="RHEA:44968"/>
        <dbReference type="ChEBI" id="CHEBI:15378"/>
        <dbReference type="ChEBI" id="CHEBI:57385"/>
        <dbReference type="ChEBI" id="CHEBI:57783"/>
        <dbReference type="ChEBI" id="CHEBI:58349"/>
        <dbReference type="ChEBI" id="CHEBI:61405"/>
    </reaction>
    <physiologicalReaction direction="left-to-right" evidence="16">
        <dbReference type="Rhea" id="RHEA:44969"/>
    </physiologicalReaction>
</comment>
<evidence type="ECO:0000256" key="12">
    <source>
        <dbReference type="ARBA" id="ARBA00038622"/>
    </source>
</evidence>
<evidence type="ECO:0000256" key="4">
    <source>
        <dbReference type="ARBA" id="ARBA00022553"/>
    </source>
</evidence>
<dbReference type="STRING" id="299467.A0A443RT88"/>
<keyword evidence="3" id="KW-0444">Lipid biosynthesis</keyword>
<keyword evidence="9" id="KW-0576">Peroxisome</keyword>
<name>A0A443RT88_9ACAR</name>
<evidence type="ECO:0000256" key="13">
    <source>
        <dbReference type="ARBA" id="ARBA00038849"/>
    </source>
</evidence>
<keyword evidence="10" id="KW-0275">Fatty acid biosynthesis</keyword>
<dbReference type="PANTHER" id="PTHR24317:SF7">
    <property type="entry name" value="PEROXISOMAL TRANS-2-ENOYL-COA REDUCTASE"/>
    <property type="match status" value="1"/>
</dbReference>
<evidence type="ECO:0000256" key="8">
    <source>
        <dbReference type="ARBA" id="ARBA00023098"/>
    </source>
</evidence>
<evidence type="ECO:0000256" key="7">
    <source>
        <dbReference type="ARBA" id="ARBA00023002"/>
    </source>
</evidence>
<comment type="subcellular location">
    <subcellularLocation>
        <location evidence="1">Peroxisome</location>
    </subcellularLocation>
</comment>
<comment type="catalytic activity">
    <reaction evidence="20">
        <text>(2E)-octenoyl-CoA + NADPH + H(+) = octanoyl-CoA + NADP(+)</text>
        <dbReference type="Rhea" id="RHEA:44952"/>
        <dbReference type="ChEBI" id="CHEBI:15378"/>
        <dbReference type="ChEBI" id="CHEBI:57386"/>
        <dbReference type="ChEBI" id="CHEBI:57783"/>
        <dbReference type="ChEBI" id="CHEBI:58349"/>
        <dbReference type="ChEBI" id="CHEBI:62242"/>
    </reaction>
    <physiologicalReaction direction="left-to-right" evidence="20">
        <dbReference type="Rhea" id="RHEA:44953"/>
    </physiologicalReaction>
</comment>
<dbReference type="Proteomes" id="UP000288716">
    <property type="component" value="Unassembled WGS sequence"/>
</dbReference>
<protein>
    <recommendedName>
        <fullName evidence="14">Peroxisomal trans-2-enoyl-CoA reductase</fullName>
        <ecNumber evidence="13">1.3.1.38</ecNumber>
    </recommendedName>
</protein>
<keyword evidence="5" id="KW-0276">Fatty acid metabolism</keyword>
<evidence type="ECO:0000256" key="15">
    <source>
        <dbReference type="ARBA" id="ARBA00047570"/>
    </source>
</evidence>
<evidence type="ECO:0000256" key="9">
    <source>
        <dbReference type="ARBA" id="ARBA00023140"/>
    </source>
</evidence>
<dbReference type="VEuPathDB" id="VectorBase:LDEU013494"/>
<evidence type="ECO:0000256" key="3">
    <source>
        <dbReference type="ARBA" id="ARBA00022516"/>
    </source>
</evidence>
<comment type="catalytic activity">
    <reaction evidence="18">
        <text>a (2E)-enoyl-CoA + NADPH + H(+) = a 2,3-saturated acyl-CoA + NADP(+)</text>
        <dbReference type="Rhea" id="RHEA:33763"/>
        <dbReference type="ChEBI" id="CHEBI:15378"/>
        <dbReference type="ChEBI" id="CHEBI:57783"/>
        <dbReference type="ChEBI" id="CHEBI:58349"/>
        <dbReference type="ChEBI" id="CHEBI:58856"/>
        <dbReference type="ChEBI" id="CHEBI:65111"/>
        <dbReference type="EC" id="1.3.1.38"/>
    </reaction>
    <physiologicalReaction direction="left-to-right" evidence="18">
        <dbReference type="Rhea" id="RHEA:33764"/>
    </physiologicalReaction>
</comment>
<evidence type="ECO:0000256" key="10">
    <source>
        <dbReference type="ARBA" id="ARBA00023160"/>
    </source>
</evidence>
<keyword evidence="4" id="KW-0597">Phosphoprotein</keyword>
<feature type="non-terminal residue" evidence="21">
    <location>
        <position position="1"/>
    </location>
</feature>
<comment type="pathway">
    <text evidence="2">Lipid metabolism.</text>
</comment>
<evidence type="ECO:0000256" key="19">
    <source>
        <dbReference type="ARBA" id="ARBA00049386"/>
    </source>
</evidence>
<evidence type="ECO:0000256" key="6">
    <source>
        <dbReference type="ARBA" id="ARBA00022857"/>
    </source>
</evidence>
<evidence type="ECO:0000256" key="18">
    <source>
        <dbReference type="ARBA" id="ARBA00049251"/>
    </source>
</evidence>
<dbReference type="AlphaFoldDB" id="A0A443RT88"/>
<accession>A0A443RT88</accession>
<dbReference type="GO" id="GO:0033306">
    <property type="term" value="P:phytol metabolic process"/>
    <property type="evidence" value="ECO:0007669"/>
    <property type="project" value="TreeGrafter"/>
</dbReference>
<dbReference type="EC" id="1.3.1.38" evidence="13"/>
<dbReference type="GO" id="GO:0006633">
    <property type="term" value="P:fatty acid biosynthetic process"/>
    <property type="evidence" value="ECO:0007669"/>
    <property type="project" value="UniProtKB-KW"/>
</dbReference>
<dbReference type="InterPro" id="IPR002347">
    <property type="entry name" value="SDR_fam"/>
</dbReference>
<dbReference type="InterPro" id="IPR052388">
    <property type="entry name" value="Peroxisomal_t2-enoyl-CoA_red"/>
</dbReference>
<reference evidence="21 22" key="1">
    <citation type="journal article" date="2018" name="Gigascience">
        <title>Genomes of trombidid mites reveal novel predicted allergens and laterally-transferred genes associated with secondary metabolism.</title>
        <authorList>
            <person name="Dong X."/>
            <person name="Chaisiri K."/>
            <person name="Xia D."/>
            <person name="Armstrong S.D."/>
            <person name="Fang Y."/>
            <person name="Donnelly M.J."/>
            <person name="Kadowaki T."/>
            <person name="McGarry J.W."/>
            <person name="Darby A.C."/>
            <person name="Makepeace B.L."/>
        </authorList>
    </citation>
    <scope>NUCLEOTIDE SEQUENCE [LARGE SCALE GENOMIC DNA]</scope>
    <source>
        <strain evidence="21">UoL-UT</strain>
    </source>
</reference>
<sequence length="67" mass="7208">PGWTRTNIHKPIGLPDTIYDEKAKLYPLRRPGNASEIANVVCFAASSKASFITGTSLVVDGGYTLNN</sequence>
<organism evidence="21 22">
    <name type="scientific">Leptotrombidium deliense</name>
    <dbReference type="NCBI Taxonomy" id="299467"/>
    <lineage>
        <taxon>Eukaryota</taxon>
        <taxon>Metazoa</taxon>
        <taxon>Ecdysozoa</taxon>
        <taxon>Arthropoda</taxon>
        <taxon>Chelicerata</taxon>
        <taxon>Arachnida</taxon>
        <taxon>Acari</taxon>
        <taxon>Acariformes</taxon>
        <taxon>Trombidiformes</taxon>
        <taxon>Prostigmata</taxon>
        <taxon>Anystina</taxon>
        <taxon>Parasitengona</taxon>
        <taxon>Trombiculoidea</taxon>
        <taxon>Trombiculidae</taxon>
        <taxon>Leptotrombidium</taxon>
    </lineage>
</organism>
<dbReference type="InterPro" id="IPR036291">
    <property type="entry name" value="NAD(P)-bd_dom_sf"/>
</dbReference>
<comment type="catalytic activity">
    <reaction evidence="15">
        <text>(2E)-dodecenoyl-CoA + NADPH + H(+) = dodecanoyl-CoA + NADP(+)</text>
        <dbReference type="Rhea" id="RHEA:44964"/>
        <dbReference type="ChEBI" id="CHEBI:15378"/>
        <dbReference type="ChEBI" id="CHEBI:57330"/>
        <dbReference type="ChEBI" id="CHEBI:57375"/>
        <dbReference type="ChEBI" id="CHEBI:57783"/>
        <dbReference type="ChEBI" id="CHEBI:58349"/>
    </reaction>
    <physiologicalReaction direction="left-to-right" evidence="15">
        <dbReference type="Rhea" id="RHEA:44965"/>
    </physiologicalReaction>
</comment>
<evidence type="ECO:0000256" key="1">
    <source>
        <dbReference type="ARBA" id="ARBA00004275"/>
    </source>
</evidence>
<proteinExistence type="predicted"/>
<comment type="catalytic activity">
    <reaction evidence="19">
        <text>(2E)-decenoyl-CoA + NADPH + H(+) = decanoyl-CoA + NADP(+)</text>
        <dbReference type="Rhea" id="RHEA:44960"/>
        <dbReference type="ChEBI" id="CHEBI:15378"/>
        <dbReference type="ChEBI" id="CHEBI:57783"/>
        <dbReference type="ChEBI" id="CHEBI:58349"/>
        <dbReference type="ChEBI" id="CHEBI:61406"/>
        <dbReference type="ChEBI" id="CHEBI:61430"/>
    </reaction>
    <physiologicalReaction direction="left-to-right" evidence="19">
        <dbReference type="Rhea" id="RHEA:44961"/>
    </physiologicalReaction>
</comment>
<evidence type="ECO:0000313" key="21">
    <source>
        <dbReference type="EMBL" id="RWS18546.1"/>
    </source>
</evidence>
<dbReference type="OrthoDB" id="6504106at2759"/>
<evidence type="ECO:0000256" key="11">
    <source>
        <dbReference type="ARBA" id="ARBA00037124"/>
    </source>
</evidence>
<evidence type="ECO:0000256" key="2">
    <source>
        <dbReference type="ARBA" id="ARBA00005189"/>
    </source>
</evidence>
<dbReference type="Gene3D" id="3.40.50.720">
    <property type="entry name" value="NAD(P)-binding Rossmann-like Domain"/>
    <property type="match status" value="1"/>
</dbReference>
<dbReference type="Pfam" id="PF13561">
    <property type="entry name" value="adh_short_C2"/>
    <property type="match status" value="1"/>
</dbReference>
<comment type="subunit">
    <text evidence="12">Interacts with PEX5, probably required to target it into peroxisomes.</text>
</comment>
<keyword evidence="6" id="KW-0521">NADP</keyword>
<evidence type="ECO:0000256" key="14">
    <source>
        <dbReference type="ARBA" id="ARBA00041063"/>
    </source>
</evidence>
<keyword evidence="8" id="KW-0443">Lipid metabolism</keyword>
<evidence type="ECO:0000256" key="17">
    <source>
        <dbReference type="ARBA" id="ARBA00049108"/>
    </source>
</evidence>
<dbReference type="EMBL" id="NCKV01038092">
    <property type="protein sequence ID" value="RWS18546.1"/>
    <property type="molecule type" value="Genomic_DNA"/>
</dbReference>
<evidence type="ECO:0000313" key="22">
    <source>
        <dbReference type="Proteomes" id="UP000288716"/>
    </source>
</evidence>
<dbReference type="PANTHER" id="PTHR24317">
    <property type="entry name" value="PEROXISOMAL TRANS-2-ENOYL-COA REDUCTASE"/>
    <property type="match status" value="1"/>
</dbReference>
<evidence type="ECO:0000256" key="16">
    <source>
        <dbReference type="ARBA" id="ARBA00048686"/>
    </source>
</evidence>
<comment type="catalytic activity">
    <reaction evidence="17">
        <text>(2E)-hexenoyl-CoA + NADPH + H(+) = hexanoyl-CoA + NADP(+)</text>
        <dbReference type="Rhea" id="RHEA:44956"/>
        <dbReference type="ChEBI" id="CHEBI:15378"/>
        <dbReference type="ChEBI" id="CHEBI:57783"/>
        <dbReference type="ChEBI" id="CHEBI:58349"/>
        <dbReference type="ChEBI" id="CHEBI:62077"/>
        <dbReference type="ChEBI" id="CHEBI:62620"/>
    </reaction>
    <physiologicalReaction direction="left-to-right" evidence="17">
        <dbReference type="Rhea" id="RHEA:44957"/>
    </physiologicalReaction>
</comment>
<comment type="function">
    <text evidence="11">Participates in chain elongation of fatty acids. Catalyzes the reduction of trans-2-enoyl-CoAs of varying chain lengths from 6:1 to 16:1, having maximum activity with 10:1 CoA. Has no 2,4-dienoyl-CoA reductase activity.</text>
</comment>
<evidence type="ECO:0000256" key="5">
    <source>
        <dbReference type="ARBA" id="ARBA00022832"/>
    </source>
</evidence>
<dbReference type="SUPFAM" id="SSF51735">
    <property type="entry name" value="NAD(P)-binding Rossmann-fold domains"/>
    <property type="match status" value="1"/>
</dbReference>
<evidence type="ECO:0000256" key="20">
    <source>
        <dbReference type="ARBA" id="ARBA00049559"/>
    </source>
</evidence>